<comment type="caution">
    <text evidence="5">The sequence shown here is derived from an EMBL/GenBank/DDBJ whole genome shotgun (WGS) entry which is preliminary data.</text>
</comment>
<keyword evidence="6" id="KW-1185">Reference proteome</keyword>
<keyword evidence="4" id="KW-0046">Antibiotic resistance</keyword>
<proteinExistence type="inferred from homology"/>
<evidence type="ECO:0000256" key="3">
    <source>
        <dbReference type="ARBA" id="ARBA00023315"/>
    </source>
</evidence>
<evidence type="ECO:0000256" key="4">
    <source>
        <dbReference type="RuleBase" id="RU365031"/>
    </source>
</evidence>
<evidence type="ECO:0000313" key="6">
    <source>
        <dbReference type="Proteomes" id="UP001500729"/>
    </source>
</evidence>
<dbReference type="PANTHER" id="PTHR11104:SF0">
    <property type="entry name" value="SPBETA PROPHAGE-DERIVED AMINOGLYCOSIDE N(3')-ACETYLTRANSFERASE-LIKE PROTEIN YOKD"/>
    <property type="match status" value="1"/>
</dbReference>
<dbReference type="EC" id="2.3.1.-" evidence="4"/>
<evidence type="ECO:0000313" key="5">
    <source>
        <dbReference type="EMBL" id="GAA0552616.1"/>
    </source>
</evidence>
<comment type="catalytic activity">
    <reaction evidence="4">
        <text>a 2-deoxystreptamine antibiotic + acetyl-CoA = an N(3)-acetyl-2-deoxystreptamine antibiotic + CoA + H(+)</text>
        <dbReference type="Rhea" id="RHEA:12665"/>
        <dbReference type="ChEBI" id="CHEBI:15378"/>
        <dbReference type="ChEBI" id="CHEBI:57287"/>
        <dbReference type="ChEBI" id="CHEBI:57288"/>
        <dbReference type="ChEBI" id="CHEBI:57921"/>
        <dbReference type="ChEBI" id="CHEBI:77452"/>
        <dbReference type="EC" id="2.3.1.81"/>
    </reaction>
</comment>
<dbReference type="Pfam" id="PF02522">
    <property type="entry name" value="Antibiotic_NAT"/>
    <property type="match status" value="1"/>
</dbReference>
<accession>A0ABN1DVD0</accession>
<name>A0ABN1DVD0_SACER</name>
<dbReference type="Proteomes" id="UP001500729">
    <property type="component" value="Unassembled WGS sequence"/>
</dbReference>
<dbReference type="SUPFAM" id="SSF110710">
    <property type="entry name" value="TTHA0583/YokD-like"/>
    <property type="match status" value="1"/>
</dbReference>
<keyword evidence="3 4" id="KW-0012">Acyltransferase</keyword>
<dbReference type="EMBL" id="BAAAGS010000057">
    <property type="protein sequence ID" value="GAA0552616.1"/>
    <property type="molecule type" value="Genomic_DNA"/>
</dbReference>
<protein>
    <recommendedName>
        <fullName evidence="4">Aminoglycoside N(3)-acetyltransferase</fullName>
        <ecNumber evidence="4">2.3.1.-</ecNumber>
    </recommendedName>
</protein>
<evidence type="ECO:0000256" key="1">
    <source>
        <dbReference type="ARBA" id="ARBA00006383"/>
    </source>
</evidence>
<gene>
    <name evidence="5" type="ORF">GCM10009533_58540</name>
</gene>
<dbReference type="InterPro" id="IPR028345">
    <property type="entry name" value="Antibiotic_NAT-like"/>
</dbReference>
<sequence length="90" mass="9632">MPGMDEQQLLWRSGGPVTRSRLAADLGELGLVRGDTVMVHTRMSALGYVAGGTTTVIDALLDVVGPQGTLMVTCGWNDAPPYDFTDWPQP</sequence>
<comment type="similarity">
    <text evidence="1 4">Belongs to the antibiotic N-acetyltransferase family.</text>
</comment>
<organism evidence="5 6">
    <name type="scientific">Saccharopolyspora erythraea</name>
    <name type="common">Streptomyces erythraeus</name>
    <dbReference type="NCBI Taxonomy" id="1836"/>
    <lineage>
        <taxon>Bacteria</taxon>
        <taxon>Bacillati</taxon>
        <taxon>Actinomycetota</taxon>
        <taxon>Actinomycetes</taxon>
        <taxon>Pseudonocardiales</taxon>
        <taxon>Pseudonocardiaceae</taxon>
        <taxon>Saccharopolyspora</taxon>
    </lineage>
</organism>
<evidence type="ECO:0000256" key="2">
    <source>
        <dbReference type="ARBA" id="ARBA00022679"/>
    </source>
</evidence>
<reference evidence="5 6" key="1">
    <citation type="journal article" date="2019" name="Int. J. Syst. Evol. Microbiol.">
        <title>The Global Catalogue of Microorganisms (GCM) 10K type strain sequencing project: providing services to taxonomists for standard genome sequencing and annotation.</title>
        <authorList>
            <consortium name="The Broad Institute Genomics Platform"/>
            <consortium name="The Broad Institute Genome Sequencing Center for Infectious Disease"/>
            <person name="Wu L."/>
            <person name="Ma J."/>
        </authorList>
    </citation>
    <scope>NUCLEOTIDE SEQUENCE [LARGE SCALE GENOMIC DNA]</scope>
    <source>
        <strain evidence="5 6">JCM 10303</strain>
    </source>
</reference>
<dbReference type="InterPro" id="IPR003679">
    <property type="entry name" value="Amioglycoside_AcTrfase"/>
</dbReference>
<keyword evidence="2 4" id="KW-0808">Transferase</keyword>
<dbReference type="PANTHER" id="PTHR11104">
    <property type="entry name" value="AMINOGLYCOSIDE N3-ACETYLTRANSFERASE"/>
    <property type="match status" value="1"/>
</dbReference>